<dbReference type="Proteomes" id="UP000001251">
    <property type="component" value="Segment"/>
</dbReference>
<dbReference type="GeneID" id="1258872"/>
<sequence length="88" mass="9540">MINAVIIDLPLSGRSTVKAFREACWALDVEPEHVDVTSYDCRANGVNVVPTIRVYADDDPYGDVLAEHRGAATGEQITALLERGQALV</sequence>
<dbReference type="RefSeq" id="NP_813733.1">
    <property type="nucleotide sequence ID" value="NC_004664.2"/>
</dbReference>
<name>Q858Y4_9CAUD</name>
<proteinExistence type="predicted"/>
<organism evidence="1 2">
    <name type="scientific">Lomovskayavirus BT1</name>
    <dbReference type="NCBI Taxonomy" id="225588"/>
    <lineage>
        <taxon>Viruses</taxon>
        <taxon>Duplodnaviria</taxon>
        <taxon>Heunggongvirae</taxon>
        <taxon>Uroviricota</taxon>
        <taxon>Caudoviricetes</taxon>
        <taxon>Colingsworthviridae</taxon>
        <taxon>Lomovskayavirus</taxon>
    </lineage>
</organism>
<dbReference type="KEGG" id="vg:1258872"/>
<keyword evidence="2" id="KW-1185">Reference proteome</keyword>
<evidence type="ECO:0000313" key="1">
    <source>
        <dbReference type="EMBL" id="CAD80141.1"/>
    </source>
</evidence>
<accession>Q858Y4</accession>
<gene>
    <name evidence="1" type="primary">19</name>
</gene>
<dbReference type="OrthoDB" id="28579at10239"/>
<reference evidence="1 2" key="1">
    <citation type="journal article" date="2003" name="J. Bacteriol.">
        <title>Integration site for Streptomyces phage phiBT1 and development of site-specific integrating vectors.</title>
        <authorList>
            <person name="Gregory M.A."/>
            <person name="Till R."/>
            <person name="Smith M.C."/>
        </authorList>
    </citation>
    <scope>NUCLEOTIDE SEQUENCE</scope>
</reference>
<protein>
    <submittedName>
        <fullName evidence="1">Gp19</fullName>
    </submittedName>
</protein>
<dbReference type="EMBL" id="AJ550940">
    <property type="protein sequence ID" value="CAD80141.1"/>
    <property type="molecule type" value="Genomic_DNA"/>
</dbReference>
<evidence type="ECO:0000313" key="2">
    <source>
        <dbReference type="Proteomes" id="UP000001251"/>
    </source>
</evidence>